<accession>A0A139HGV3</accession>
<reference evidence="1 2" key="1">
    <citation type="submission" date="2015-07" db="EMBL/GenBank/DDBJ databases">
        <title>Comparative genomics of the Sigatoka disease complex on banana suggests a link between parallel evolutionary changes in Pseudocercospora fijiensis and Pseudocercospora eumusae and increased virulence on the banana host.</title>
        <authorList>
            <person name="Chang T.-C."/>
            <person name="Salvucci A."/>
            <person name="Crous P.W."/>
            <person name="Stergiopoulos I."/>
        </authorList>
    </citation>
    <scope>NUCLEOTIDE SEQUENCE [LARGE SCALE GENOMIC DNA]</scope>
    <source>
        <strain evidence="1 2">CBS 114824</strain>
    </source>
</reference>
<comment type="caution">
    <text evidence="1">The sequence shown here is derived from an EMBL/GenBank/DDBJ whole genome shotgun (WGS) entry which is preliminary data.</text>
</comment>
<organism evidence="1 2">
    <name type="scientific">Pseudocercospora eumusae</name>
    <dbReference type="NCBI Taxonomy" id="321146"/>
    <lineage>
        <taxon>Eukaryota</taxon>
        <taxon>Fungi</taxon>
        <taxon>Dikarya</taxon>
        <taxon>Ascomycota</taxon>
        <taxon>Pezizomycotina</taxon>
        <taxon>Dothideomycetes</taxon>
        <taxon>Dothideomycetidae</taxon>
        <taxon>Mycosphaerellales</taxon>
        <taxon>Mycosphaerellaceae</taxon>
        <taxon>Pseudocercospora</taxon>
    </lineage>
</organism>
<name>A0A139HGV3_9PEZI</name>
<proteinExistence type="predicted"/>
<dbReference type="OrthoDB" id="3641039at2759"/>
<evidence type="ECO:0000313" key="1">
    <source>
        <dbReference type="EMBL" id="KXT01711.1"/>
    </source>
</evidence>
<dbReference type="AlphaFoldDB" id="A0A139HGV3"/>
<dbReference type="EMBL" id="LFZN01000051">
    <property type="protein sequence ID" value="KXT01711.1"/>
    <property type="molecule type" value="Genomic_DNA"/>
</dbReference>
<evidence type="ECO:0000313" key="2">
    <source>
        <dbReference type="Proteomes" id="UP000070133"/>
    </source>
</evidence>
<protein>
    <submittedName>
        <fullName evidence="1">Uncharacterized protein</fullName>
    </submittedName>
</protein>
<gene>
    <name evidence="1" type="ORF">AC578_2741</name>
</gene>
<sequence length="269" mass="31500">MQTVLVVRGAVSRDIESIRSMVSRYELVTYSCLHFTIYSVSDTPSPVPDDDTLYGLWTKPTVKHRHNNWTCARSECQNIQDWPTRIDAAVKNIRQYLESTSEQYEGVGYEYHGIHRAIKAHWSHPNIKYISLAHEQFGIHVCDWFEDPFFDRWHEICELLAEVQGFVDEGLHGSAIVFATNRINKCRGIIGRIEREMQKLMLGVKKLKECEKNHWEWAQSVQKPASARKKEGSMRPMVMFAKIVFEKWMKRQAGFLEYFELHDEDKADD</sequence>
<keyword evidence="2" id="KW-1185">Reference proteome</keyword>
<dbReference type="Proteomes" id="UP000070133">
    <property type="component" value="Unassembled WGS sequence"/>
</dbReference>